<dbReference type="InterPro" id="IPR026045">
    <property type="entry name" value="Ferric-bd"/>
</dbReference>
<sequence length="374" mass="39682">MSRRIIVSISIMVVATILAACSNSAAPTQDPVSPTVAPATEVVKTEAAATEAPTLDTSKMKLTVLCGPQEDWCIAATKAFQEKTGIATNYVRLSSGEAIARLSASKDNPEFDVWWGGPVDGYQQAKDQGLVQAYGSPNAAQIADNLKDPDGYWTGIYVGALGFCSNTAVLKNLGVDVPESWDDLLDPALKGQVAMAHPATSGTAFTAFWTVNTLNNFDQEATFAYFKKLHNNILQYTKTGSAPGPMAGRGEIGVAIIFSHDCVMYQKQGMTDLKVSFPAEGTGYEIGGVAIINGTPNLDAAKMWVDWSLTAEAQEIAATVGSYQLPTNPDATVPPEAVKLSTIKLVDYDFVASAAAKKALTERFDADIAPAPKE</sequence>
<dbReference type="Proteomes" id="UP000055060">
    <property type="component" value="Unassembled WGS sequence"/>
</dbReference>
<dbReference type="STRING" id="360412.LARV_03851"/>
<dbReference type="SUPFAM" id="SSF53850">
    <property type="entry name" value="Periplasmic binding protein-like II"/>
    <property type="match status" value="1"/>
</dbReference>
<dbReference type="GO" id="GO:0015888">
    <property type="term" value="P:thiamine transport"/>
    <property type="evidence" value="ECO:0007669"/>
    <property type="project" value="TreeGrafter"/>
</dbReference>
<organism evidence="3">
    <name type="scientific">Longilinea arvoryzae</name>
    <dbReference type="NCBI Taxonomy" id="360412"/>
    <lineage>
        <taxon>Bacteria</taxon>
        <taxon>Bacillati</taxon>
        <taxon>Chloroflexota</taxon>
        <taxon>Anaerolineae</taxon>
        <taxon>Anaerolineales</taxon>
        <taxon>Anaerolineaceae</taxon>
        <taxon>Longilinea</taxon>
    </lineage>
</organism>
<accession>A0A0K8MXW8</accession>
<reference evidence="3" key="1">
    <citation type="submission" date="2015-07" db="EMBL/GenBank/DDBJ databases">
        <title>Draft Genome Sequences of Anaerolinea thermolimosa IMO-1, Bellilinea caldifistulae GOMI-1, Leptolinea tardivitalis YMTK-2, Levilinea saccharolytica KIBI-1,Longilinea arvoryzae KOME-1, Previously Described as Members of the Anaerolineaceae (Chloroflexi).</title>
        <authorList>
            <person name="Sekiguchi Y."/>
            <person name="Ohashi A."/>
            <person name="Matsuura N."/>
            <person name="Tourlousse M.D."/>
        </authorList>
    </citation>
    <scope>NUCLEOTIDE SEQUENCE [LARGE SCALE GENOMIC DNA]</scope>
    <source>
        <strain evidence="3">KOME-1</strain>
    </source>
</reference>
<dbReference type="GO" id="GO:0030976">
    <property type="term" value="F:thiamine pyrophosphate binding"/>
    <property type="evidence" value="ECO:0007669"/>
    <property type="project" value="TreeGrafter"/>
</dbReference>
<dbReference type="Gene3D" id="3.40.190.10">
    <property type="entry name" value="Periplasmic binding protein-like II"/>
    <property type="match status" value="2"/>
</dbReference>
<dbReference type="Pfam" id="PF13343">
    <property type="entry name" value="SBP_bac_6"/>
    <property type="match status" value="1"/>
</dbReference>
<keyword evidence="4" id="KW-1185">Reference proteome</keyword>
<dbReference type="EMBL" id="DF967973">
    <property type="protein sequence ID" value="GAP16055.1"/>
    <property type="molecule type" value="Genomic_DNA"/>
</dbReference>
<proteinExistence type="predicted"/>
<name>A0A0K8MXW8_9CHLR</name>
<dbReference type="PROSITE" id="PS51257">
    <property type="entry name" value="PROKAR_LIPOPROTEIN"/>
    <property type="match status" value="1"/>
</dbReference>
<evidence type="ECO:0000256" key="2">
    <source>
        <dbReference type="SAM" id="SignalP"/>
    </source>
</evidence>
<dbReference type="AlphaFoldDB" id="A0A0K8MXW8"/>
<evidence type="ECO:0000256" key="1">
    <source>
        <dbReference type="ARBA" id="ARBA00022729"/>
    </source>
</evidence>
<dbReference type="PANTHER" id="PTHR30006">
    <property type="entry name" value="THIAMINE-BINDING PERIPLASMIC PROTEIN-RELATED"/>
    <property type="match status" value="1"/>
</dbReference>
<evidence type="ECO:0000313" key="4">
    <source>
        <dbReference type="Proteomes" id="UP000055060"/>
    </source>
</evidence>
<evidence type="ECO:0000313" key="3">
    <source>
        <dbReference type="EMBL" id="GAP16055.1"/>
    </source>
</evidence>
<dbReference type="RefSeq" id="WP_201785963.1">
    <property type="nucleotide sequence ID" value="NZ_DF967973.1"/>
</dbReference>
<keyword evidence="1 2" id="KW-0732">Signal</keyword>
<dbReference type="PIRSF" id="PIRSF002825">
    <property type="entry name" value="CfbpA"/>
    <property type="match status" value="1"/>
</dbReference>
<dbReference type="PANTHER" id="PTHR30006:SF2">
    <property type="entry name" value="ABC TRANSPORTER SUBSTRATE-BINDING PROTEIN"/>
    <property type="match status" value="1"/>
</dbReference>
<protein>
    <submittedName>
        <fullName evidence="3">ABC-type Fe3+ transport system, periplasmic component</fullName>
    </submittedName>
</protein>
<feature type="chain" id="PRO_5005512965" evidence="2">
    <location>
        <begin position="26"/>
        <end position="374"/>
    </location>
</feature>
<dbReference type="GO" id="GO:0030288">
    <property type="term" value="C:outer membrane-bounded periplasmic space"/>
    <property type="evidence" value="ECO:0007669"/>
    <property type="project" value="TreeGrafter"/>
</dbReference>
<dbReference type="CDD" id="cd13544">
    <property type="entry name" value="PBP2_Fbp_like_1"/>
    <property type="match status" value="1"/>
</dbReference>
<feature type="signal peptide" evidence="2">
    <location>
        <begin position="1"/>
        <end position="25"/>
    </location>
</feature>
<dbReference type="GO" id="GO:0030975">
    <property type="term" value="F:thiamine binding"/>
    <property type="evidence" value="ECO:0007669"/>
    <property type="project" value="TreeGrafter"/>
</dbReference>
<gene>
    <name evidence="3" type="ORF">LARV_03851</name>
</gene>